<feature type="domain" description="Amino acid permease/ SLC12A" evidence="8">
    <location>
        <begin position="1"/>
        <end position="468"/>
    </location>
</feature>
<dbReference type="GO" id="GO:0015171">
    <property type="term" value="F:amino acid transmembrane transporter activity"/>
    <property type="evidence" value="ECO:0007669"/>
    <property type="project" value="TreeGrafter"/>
</dbReference>
<reference evidence="9" key="2">
    <citation type="submission" date="2023-01" db="EMBL/GenBank/DDBJ databases">
        <authorList>
            <person name="Petersen C."/>
        </authorList>
    </citation>
    <scope>NUCLEOTIDE SEQUENCE</scope>
    <source>
        <strain evidence="9">IBT 17514</strain>
    </source>
</reference>
<keyword evidence="3 7" id="KW-0812">Transmembrane</keyword>
<protein>
    <recommendedName>
        <fullName evidence="8">Amino acid permease/ SLC12A domain-containing protein</fullName>
    </recommendedName>
</protein>
<feature type="transmembrane region" description="Helical" evidence="7">
    <location>
        <begin position="28"/>
        <end position="51"/>
    </location>
</feature>
<dbReference type="AlphaFoldDB" id="A0AAD6HQ93"/>
<evidence type="ECO:0000313" key="10">
    <source>
        <dbReference type="Proteomes" id="UP001215712"/>
    </source>
</evidence>
<evidence type="ECO:0000256" key="1">
    <source>
        <dbReference type="ARBA" id="ARBA00004141"/>
    </source>
</evidence>
<dbReference type="InterPro" id="IPR004840">
    <property type="entry name" value="Amino_acid_permease_CS"/>
</dbReference>
<keyword evidence="2" id="KW-0813">Transport</keyword>
<dbReference type="PROSITE" id="PS00218">
    <property type="entry name" value="AMINO_ACID_PERMEASE_1"/>
    <property type="match status" value="1"/>
</dbReference>
<evidence type="ECO:0000313" key="9">
    <source>
        <dbReference type="EMBL" id="KAJ5731936.1"/>
    </source>
</evidence>
<evidence type="ECO:0000256" key="3">
    <source>
        <dbReference type="ARBA" id="ARBA00022692"/>
    </source>
</evidence>
<organism evidence="9 10">
    <name type="scientific">Penicillium malachiteum</name>
    <dbReference type="NCBI Taxonomy" id="1324776"/>
    <lineage>
        <taxon>Eukaryota</taxon>
        <taxon>Fungi</taxon>
        <taxon>Dikarya</taxon>
        <taxon>Ascomycota</taxon>
        <taxon>Pezizomycotina</taxon>
        <taxon>Eurotiomycetes</taxon>
        <taxon>Eurotiomycetidae</taxon>
        <taxon>Eurotiales</taxon>
        <taxon>Aspergillaceae</taxon>
        <taxon>Penicillium</taxon>
    </lineage>
</organism>
<proteinExistence type="predicted"/>
<keyword evidence="5 7" id="KW-1133">Transmembrane helix</keyword>
<feature type="transmembrane region" description="Helical" evidence="7">
    <location>
        <begin position="410"/>
        <end position="434"/>
    </location>
</feature>
<feature type="transmembrane region" description="Helical" evidence="7">
    <location>
        <begin position="292"/>
        <end position="313"/>
    </location>
</feature>
<gene>
    <name evidence="9" type="ORF">N7493_003417</name>
</gene>
<dbReference type="Gene3D" id="1.20.1740.10">
    <property type="entry name" value="Amino acid/polyamine transporter I"/>
    <property type="match status" value="1"/>
</dbReference>
<comment type="caution">
    <text evidence="9">The sequence shown here is derived from an EMBL/GenBank/DDBJ whole genome shotgun (WGS) entry which is preliminary data.</text>
</comment>
<evidence type="ECO:0000256" key="6">
    <source>
        <dbReference type="ARBA" id="ARBA00023136"/>
    </source>
</evidence>
<dbReference type="PANTHER" id="PTHR43341">
    <property type="entry name" value="AMINO ACID PERMEASE"/>
    <property type="match status" value="1"/>
</dbReference>
<keyword evidence="10" id="KW-1185">Reference proteome</keyword>
<feature type="transmembrane region" description="Helical" evidence="7">
    <location>
        <begin position="341"/>
        <end position="361"/>
    </location>
</feature>
<name>A0AAD6HQ93_9EURO</name>
<evidence type="ECO:0000256" key="2">
    <source>
        <dbReference type="ARBA" id="ARBA00022448"/>
    </source>
</evidence>
<feature type="transmembrane region" description="Helical" evidence="7">
    <location>
        <begin position="144"/>
        <end position="165"/>
    </location>
</feature>
<keyword evidence="4" id="KW-0029">Amino-acid transport</keyword>
<feature type="transmembrane region" description="Helical" evidence="7">
    <location>
        <begin position="80"/>
        <end position="101"/>
    </location>
</feature>
<feature type="transmembrane region" description="Helical" evidence="7">
    <location>
        <begin position="446"/>
        <end position="465"/>
    </location>
</feature>
<dbReference type="PANTHER" id="PTHR43341:SF34">
    <property type="entry name" value="TRANSPORTER, PUTATIVE (EUROFUNG)-RELATED"/>
    <property type="match status" value="1"/>
</dbReference>
<feature type="transmembrane region" description="Helical" evidence="7">
    <location>
        <begin position="367"/>
        <end position="390"/>
    </location>
</feature>
<comment type="subcellular location">
    <subcellularLocation>
        <location evidence="1">Membrane</location>
        <topology evidence="1">Multi-pass membrane protein</topology>
    </subcellularLocation>
</comment>
<evidence type="ECO:0000256" key="4">
    <source>
        <dbReference type="ARBA" id="ARBA00022970"/>
    </source>
</evidence>
<feature type="transmembrane region" description="Helical" evidence="7">
    <location>
        <begin position="107"/>
        <end position="124"/>
    </location>
</feature>
<dbReference type="GO" id="GO:0016020">
    <property type="term" value="C:membrane"/>
    <property type="evidence" value="ECO:0007669"/>
    <property type="project" value="UniProtKB-SubCell"/>
</dbReference>
<sequence>MAVGPTLGTGLFLAGGQALAVGGPASLLLSYIFLSLLVYFMATSVAEVATFRPTQHGAIIMQGFQYLNESVGFATASLRWYTLAMFVPYELTTAMVSVGLWQPGGNIAVHLLLVTFAVVGLNMLPDRLFKSLETLIYRVKVGTLASLLVLSLSICLGGATGYDHWGFKYWKKPGAMNEYLAHGPVGKFLGLLQCLHLSSIAFAFVPELVVHRVEMTETANQPEISNNLQPAARSNIPGRVVMDIFQTTFPYMFSSLAMGVMAPFDDPLLTNKGAGAGLSPFVIGMYRARIRILPVTATLAILLSSLASAQSFLHIASRSLYAMSDAGHVPSMFKIRNSSGVPWVAIVFTATFTTLAFSSIATSSSIMATYFILFVNSSAYLSWMLSAIVYRRYRQQLRLQVHRATTTFRFSVQPFGTYAGLVVSTLLLLSNGLISAVPGKLNGPRASRIIMAYLSIPLFCFLYLMHRFGGSISSPLHSKENSNKELPDVPIILATPAVRNRSRERDMERASHGRSLQSPTVIELDQVWEMAREE</sequence>
<dbReference type="Pfam" id="PF00324">
    <property type="entry name" value="AA_permease"/>
    <property type="match status" value="1"/>
</dbReference>
<evidence type="ECO:0000256" key="5">
    <source>
        <dbReference type="ARBA" id="ARBA00022989"/>
    </source>
</evidence>
<evidence type="ECO:0000256" key="7">
    <source>
        <dbReference type="SAM" id="Phobius"/>
    </source>
</evidence>
<evidence type="ECO:0000259" key="8">
    <source>
        <dbReference type="Pfam" id="PF00324"/>
    </source>
</evidence>
<dbReference type="PIRSF" id="PIRSF006060">
    <property type="entry name" value="AA_transporter"/>
    <property type="match status" value="1"/>
</dbReference>
<dbReference type="InterPro" id="IPR004841">
    <property type="entry name" value="AA-permease/SLC12A_dom"/>
</dbReference>
<dbReference type="InterPro" id="IPR050524">
    <property type="entry name" value="APC_YAT"/>
</dbReference>
<dbReference type="Proteomes" id="UP001215712">
    <property type="component" value="Unassembled WGS sequence"/>
</dbReference>
<accession>A0AAD6HQ93</accession>
<dbReference type="EMBL" id="JAQJAN010000004">
    <property type="protein sequence ID" value="KAJ5731936.1"/>
    <property type="molecule type" value="Genomic_DNA"/>
</dbReference>
<feature type="transmembrane region" description="Helical" evidence="7">
    <location>
        <begin position="185"/>
        <end position="205"/>
    </location>
</feature>
<reference evidence="9" key="1">
    <citation type="journal article" date="2023" name="IMA Fungus">
        <title>Comparative genomic study of the Penicillium genus elucidates a diverse pangenome and 15 lateral gene transfer events.</title>
        <authorList>
            <person name="Petersen C."/>
            <person name="Sorensen T."/>
            <person name="Nielsen M.R."/>
            <person name="Sondergaard T.E."/>
            <person name="Sorensen J.L."/>
            <person name="Fitzpatrick D.A."/>
            <person name="Frisvad J.C."/>
            <person name="Nielsen K.L."/>
        </authorList>
    </citation>
    <scope>NUCLEOTIDE SEQUENCE</scope>
    <source>
        <strain evidence="9">IBT 17514</strain>
    </source>
</reference>
<keyword evidence="6 7" id="KW-0472">Membrane</keyword>